<dbReference type="InterPro" id="IPR037191">
    <property type="entry name" value="VPS9_dom_sf"/>
</dbReference>
<feature type="domain" description="VPS9" evidence="2">
    <location>
        <begin position="108"/>
        <end position="249"/>
    </location>
</feature>
<proteinExistence type="predicted"/>
<reference evidence="3 4" key="1">
    <citation type="journal article" date="2024" name="Nat. Commun.">
        <title>Phylogenomics reveals the evolutionary origins of lichenization in chlorophyte algae.</title>
        <authorList>
            <person name="Puginier C."/>
            <person name="Libourel C."/>
            <person name="Otte J."/>
            <person name="Skaloud P."/>
            <person name="Haon M."/>
            <person name="Grisel S."/>
            <person name="Petersen M."/>
            <person name="Berrin J.G."/>
            <person name="Delaux P.M."/>
            <person name="Dal Grande F."/>
            <person name="Keller J."/>
        </authorList>
    </citation>
    <scope>NUCLEOTIDE SEQUENCE [LARGE SCALE GENOMIC DNA]</scope>
    <source>
        <strain evidence="3 4">SAG 2043</strain>
    </source>
</reference>
<accession>A0AAW1QR36</accession>
<name>A0AAW1QR36_9CHLO</name>
<evidence type="ECO:0000259" key="2">
    <source>
        <dbReference type="PROSITE" id="PS51205"/>
    </source>
</evidence>
<dbReference type="PANTHER" id="PTHR23101:SF25">
    <property type="entry name" value="GTPASE-ACTIVATING PROTEIN AND VPS9 DOMAIN-CONTAINING PROTEIN 1"/>
    <property type="match status" value="1"/>
</dbReference>
<dbReference type="SMART" id="SM00167">
    <property type="entry name" value="VPS9"/>
    <property type="match status" value="1"/>
</dbReference>
<dbReference type="Pfam" id="PF18151">
    <property type="entry name" value="DUF5601"/>
    <property type="match status" value="1"/>
</dbReference>
<evidence type="ECO:0000313" key="3">
    <source>
        <dbReference type="EMBL" id="KAK9823919.1"/>
    </source>
</evidence>
<sequence length="402" mass="44846">MADDNQLAEATQPLSFAEFLERMKEPSAADLVRAIKNFIKTFDDRPCDPERDGQHVQDFLARSESVFRQHPVWASAPPEHQAQATEGLEKYLMTKIYSKTFAQSPLDRERDEALSQRMAALAFVRPEHLDIPEAYQDEKAWLLAMKELHKINQYKAPRDKIVCILNCCRVINNLLHVAIQQGEARGADDFLPVLIYVVIHANPPQLASNLEYIQRFRMQSRMQSESAYFFTQLYSAACFIETINTNSLSMDPDEFIARMVAAGIPDMQVMPTPSSPSFRHSSPPPVVVTAPVTSTSARAPPAQNPSVAAGPAAQQHGAGYRWPSLAELQAEGVARVLEAEQGGGLQQRHKYLYASPQDLRLGDISQLLTAYKELMEAQSSQLLMLKNPLELPSASGQLPCQK</sequence>
<organism evidence="3 4">
    <name type="scientific">[Myrmecia] bisecta</name>
    <dbReference type="NCBI Taxonomy" id="41462"/>
    <lineage>
        <taxon>Eukaryota</taxon>
        <taxon>Viridiplantae</taxon>
        <taxon>Chlorophyta</taxon>
        <taxon>core chlorophytes</taxon>
        <taxon>Trebouxiophyceae</taxon>
        <taxon>Trebouxiales</taxon>
        <taxon>Trebouxiaceae</taxon>
        <taxon>Myrmecia</taxon>
    </lineage>
</organism>
<dbReference type="InterPro" id="IPR041545">
    <property type="entry name" value="DUF5601"/>
</dbReference>
<evidence type="ECO:0000313" key="4">
    <source>
        <dbReference type="Proteomes" id="UP001489004"/>
    </source>
</evidence>
<evidence type="ECO:0000256" key="1">
    <source>
        <dbReference type="SAM" id="MobiDB-lite"/>
    </source>
</evidence>
<dbReference type="Gene3D" id="1.20.1050.80">
    <property type="entry name" value="VPS9 domain"/>
    <property type="match status" value="1"/>
</dbReference>
<dbReference type="EMBL" id="JALJOR010000002">
    <property type="protein sequence ID" value="KAK9823919.1"/>
    <property type="molecule type" value="Genomic_DNA"/>
</dbReference>
<dbReference type="Pfam" id="PF02204">
    <property type="entry name" value="VPS9"/>
    <property type="match status" value="1"/>
</dbReference>
<dbReference type="SUPFAM" id="SSF109993">
    <property type="entry name" value="VPS9 domain"/>
    <property type="match status" value="1"/>
</dbReference>
<dbReference type="GO" id="GO:0005829">
    <property type="term" value="C:cytosol"/>
    <property type="evidence" value="ECO:0007669"/>
    <property type="project" value="TreeGrafter"/>
</dbReference>
<dbReference type="Proteomes" id="UP001489004">
    <property type="component" value="Unassembled WGS sequence"/>
</dbReference>
<dbReference type="Gene3D" id="1.10.246.120">
    <property type="match status" value="1"/>
</dbReference>
<dbReference type="InterPro" id="IPR003123">
    <property type="entry name" value="VPS9"/>
</dbReference>
<feature type="region of interest" description="Disordered" evidence="1">
    <location>
        <begin position="294"/>
        <end position="313"/>
    </location>
</feature>
<protein>
    <recommendedName>
        <fullName evidence="2">VPS9 domain-containing protein</fullName>
    </recommendedName>
</protein>
<dbReference type="GO" id="GO:0031267">
    <property type="term" value="F:small GTPase binding"/>
    <property type="evidence" value="ECO:0007669"/>
    <property type="project" value="TreeGrafter"/>
</dbReference>
<gene>
    <name evidence="3" type="ORF">WJX72_006354</name>
</gene>
<dbReference type="GO" id="GO:0030139">
    <property type="term" value="C:endocytic vesicle"/>
    <property type="evidence" value="ECO:0007669"/>
    <property type="project" value="TreeGrafter"/>
</dbReference>
<keyword evidence="4" id="KW-1185">Reference proteome</keyword>
<dbReference type="PROSITE" id="PS51205">
    <property type="entry name" value="VPS9"/>
    <property type="match status" value="1"/>
</dbReference>
<dbReference type="GO" id="GO:0016192">
    <property type="term" value="P:vesicle-mediated transport"/>
    <property type="evidence" value="ECO:0007669"/>
    <property type="project" value="InterPro"/>
</dbReference>
<dbReference type="GO" id="GO:0005085">
    <property type="term" value="F:guanyl-nucleotide exchange factor activity"/>
    <property type="evidence" value="ECO:0007669"/>
    <property type="project" value="InterPro"/>
</dbReference>
<comment type="caution">
    <text evidence="3">The sequence shown here is derived from an EMBL/GenBank/DDBJ whole genome shotgun (WGS) entry which is preliminary data.</text>
</comment>
<dbReference type="AlphaFoldDB" id="A0AAW1QR36"/>
<dbReference type="InterPro" id="IPR045046">
    <property type="entry name" value="Vps9-like"/>
</dbReference>
<dbReference type="PANTHER" id="PTHR23101">
    <property type="entry name" value="RAB GDP/GTP EXCHANGE FACTOR"/>
    <property type="match status" value="1"/>
</dbReference>